<dbReference type="PANTHER" id="PTHR33295:SF20">
    <property type="entry name" value="ATPASE"/>
    <property type="match status" value="1"/>
</dbReference>
<dbReference type="Pfam" id="PF13635">
    <property type="entry name" value="DUF4143"/>
    <property type="match status" value="1"/>
</dbReference>
<evidence type="ECO:0000313" key="2">
    <source>
        <dbReference type="EMBL" id="CUO89113.1"/>
    </source>
</evidence>
<dbReference type="PANTHER" id="PTHR33295">
    <property type="entry name" value="ATPASE"/>
    <property type="match status" value="1"/>
</dbReference>
<name>A0A174IP19_9FIRM</name>
<organism evidence="2 3">
    <name type="scientific">Fusicatenibacter saccharivorans</name>
    <dbReference type="NCBI Taxonomy" id="1150298"/>
    <lineage>
        <taxon>Bacteria</taxon>
        <taxon>Bacillati</taxon>
        <taxon>Bacillota</taxon>
        <taxon>Clostridia</taxon>
        <taxon>Lachnospirales</taxon>
        <taxon>Lachnospiraceae</taxon>
        <taxon>Fusicatenibacter</taxon>
    </lineage>
</organism>
<dbReference type="AlphaFoldDB" id="A0A174IP19"/>
<dbReference type="GeneID" id="98633880"/>
<evidence type="ECO:0000259" key="1">
    <source>
        <dbReference type="Pfam" id="PF13635"/>
    </source>
</evidence>
<proteinExistence type="predicted"/>
<dbReference type="RefSeq" id="WP_055265580.1">
    <property type="nucleotide sequence ID" value="NZ_CZAL01000003.1"/>
</dbReference>
<evidence type="ECO:0000313" key="3">
    <source>
        <dbReference type="Proteomes" id="UP000095709"/>
    </source>
</evidence>
<protein>
    <recommendedName>
        <fullName evidence="1">DUF4143 domain-containing protein</fullName>
    </recommendedName>
</protein>
<dbReference type="EMBL" id="CZAL01000003">
    <property type="protein sequence ID" value="CUO89113.1"/>
    <property type="molecule type" value="Genomic_DNA"/>
</dbReference>
<accession>A0A174IP19</accession>
<gene>
    <name evidence="2" type="ORF">ERS852498_00735</name>
</gene>
<feature type="domain" description="DUF4143" evidence="1">
    <location>
        <begin position="5"/>
        <end position="91"/>
    </location>
</feature>
<sequence>MNALLEAYFFYDIKRFDIKGKEFLRTLGKYYIVDIGLRNYLLGFRDRDSGHAIENVVYFELLRRDYDVSIGKVDNSEVDFIATKVDDKLYVQVTESMYINTPVPVARKKLSNIRCID</sequence>
<dbReference type="Proteomes" id="UP000095709">
    <property type="component" value="Unassembled WGS sequence"/>
</dbReference>
<reference evidence="2 3" key="1">
    <citation type="submission" date="2015-09" db="EMBL/GenBank/DDBJ databases">
        <authorList>
            <consortium name="Pathogen Informatics"/>
        </authorList>
    </citation>
    <scope>NUCLEOTIDE SEQUENCE [LARGE SCALE GENOMIC DNA]</scope>
    <source>
        <strain evidence="2 3">2789STDY5834885</strain>
    </source>
</reference>
<dbReference type="InterPro" id="IPR025420">
    <property type="entry name" value="DUF4143"/>
</dbReference>